<feature type="region of interest" description="Disordered" evidence="9">
    <location>
        <begin position="213"/>
        <end position="239"/>
    </location>
</feature>
<evidence type="ECO:0000259" key="10">
    <source>
        <dbReference type="PROSITE" id="PS50157"/>
    </source>
</evidence>
<keyword evidence="4 8" id="KW-0175">Coiled coil</keyword>
<dbReference type="Proteomes" id="UP000694419">
    <property type="component" value="Unplaced"/>
</dbReference>
<dbReference type="InterPro" id="IPR013087">
    <property type="entry name" value="Znf_C2H2_type"/>
</dbReference>
<protein>
    <recommendedName>
        <fullName evidence="10">C2H2-type domain-containing protein</fullName>
    </recommendedName>
</protein>
<dbReference type="Ensembl" id="ENSCPGT00000012219.1">
    <property type="protein sequence ID" value="ENSCPGP00000011145.1"/>
    <property type="gene ID" value="ENSCPGG00000007948.1"/>
</dbReference>
<comment type="similarity">
    <text evidence="3">Belongs to the DZIP C2H2-type zinc-finger protein family.</text>
</comment>
<evidence type="ECO:0000256" key="4">
    <source>
        <dbReference type="ARBA" id="ARBA00023054"/>
    </source>
</evidence>
<feature type="domain" description="C2H2-type" evidence="10">
    <location>
        <begin position="158"/>
        <end position="186"/>
    </location>
</feature>
<sequence length="312" mass="36174">MPGTSPGLAIPVDIPPFRFQPRRLPVDWRRFSAVDVERVAREVDLAALQDHMAAITFCNLDGERCPHCGQPADPVLLKVLRMAQLSMEYLLHCQEHLGTSLALYAQHLEDAHTKLSCTQQQAAEQEAQLRAAKEESRRWKKLLATQQILLQAGPSVYCKCHLCNKAFMNDSFLQAHVQRRHMEATKAGEHWTMSPFQMEDEVEELKAKLRETQQQLEAERESGKMLREQVRDGEESRRDLERWKEEERMKLHEELDGLRQLFLTAFQDVASRNSAMEKVCEKKKKNNQTKTNKQTKKKHQPKKNPNHTKPYS</sequence>
<evidence type="ECO:0000313" key="11">
    <source>
        <dbReference type="Ensembl" id="ENSCPGP00000011145.1"/>
    </source>
</evidence>
<keyword evidence="5" id="KW-0206">Cytoskeleton</keyword>
<comment type="subcellular location">
    <subcellularLocation>
        <location evidence="2">Cytoplasm</location>
        <location evidence="2">Cytoskeleton</location>
        <location evidence="2">Cilium basal body</location>
    </subcellularLocation>
    <subcellularLocation>
        <location evidence="1">Cytoplasm</location>
        <location evidence="1">Cytoskeleton</location>
        <location evidence="1">Microtubule organizing center</location>
        <location evidence="1">Centrosome</location>
        <location evidence="1">Centriole</location>
    </subcellularLocation>
</comment>
<accession>A0A8C3JQX4</accession>
<organism evidence="11 12">
    <name type="scientific">Calidris pygmaea</name>
    <name type="common">Spoon-billed sandpiper</name>
    <dbReference type="NCBI Taxonomy" id="425635"/>
    <lineage>
        <taxon>Eukaryota</taxon>
        <taxon>Metazoa</taxon>
        <taxon>Chordata</taxon>
        <taxon>Craniata</taxon>
        <taxon>Vertebrata</taxon>
        <taxon>Euteleostomi</taxon>
        <taxon>Archelosauria</taxon>
        <taxon>Archosauria</taxon>
        <taxon>Dinosauria</taxon>
        <taxon>Saurischia</taxon>
        <taxon>Theropoda</taxon>
        <taxon>Coelurosauria</taxon>
        <taxon>Aves</taxon>
        <taxon>Neognathae</taxon>
        <taxon>Neoaves</taxon>
        <taxon>Charadriiformes</taxon>
        <taxon>Scolopacidae</taxon>
        <taxon>Calidris</taxon>
    </lineage>
</organism>
<reference evidence="11" key="1">
    <citation type="submission" date="2025-08" db="UniProtKB">
        <authorList>
            <consortium name="Ensembl"/>
        </authorList>
    </citation>
    <scope>IDENTIFICATION</scope>
</reference>
<dbReference type="PANTHER" id="PTHR21502:SF8">
    <property type="entry name" value="CILIUM ASSEMBLY PROTEIN DZIP1L"/>
    <property type="match status" value="1"/>
</dbReference>
<evidence type="ECO:0000313" key="12">
    <source>
        <dbReference type="Proteomes" id="UP000694419"/>
    </source>
</evidence>
<keyword evidence="5" id="KW-0963">Cytoplasm</keyword>
<evidence type="ECO:0000256" key="5">
    <source>
        <dbReference type="ARBA" id="ARBA00023212"/>
    </source>
</evidence>
<dbReference type="Pfam" id="PF13815">
    <property type="entry name" value="Dzip-like_N"/>
    <property type="match status" value="1"/>
</dbReference>
<dbReference type="GO" id="GO:0036064">
    <property type="term" value="C:ciliary basal body"/>
    <property type="evidence" value="ECO:0007669"/>
    <property type="project" value="TreeGrafter"/>
</dbReference>
<evidence type="ECO:0000256" key="7">
    <source>
        <dbReference type="PROSITE-ProRule" id="PRU00042"/>
    </source>
</evidence>
<feature type="coiled-coil region" evidence="8">
    <location>
        <begin position="108"/>
        <end position="142"/>
    </location>
</feature>
<dbReference type="PROSITE" id="PS00028">
    <property type="entry name" value="ZINC_FINGER_C2H2_1"/>
    <property type="match status" value="1"/>
</dbReference>
<evidence type="ECO:0000256" key="1">
    <source>
        <dbReference type="ARBA" id="ARBA00004114"/>
    </source>
</evidence>
<name>A0A8C3JQX4_9CHAR</name>
<keyword evidence="6" id="KW-0966">Cell projection</keyword>
<dbReference type="InterPro" id="IPR051241">
    <property type="entry name" value="DZIP_RILPL"/>
</dbReference>
<evidence type="ECO:0000256" key="6">
    <source>
        <dbReference type="ARBA" id="ARBA00023273"/>
    </source>
</evidence>
<keyword evidence="7" id="KW-0479">Metal-binding</keyword>
<keyword evidence="7" id="KW-0862">Zinc</keyword>
<dbReference type="AlphaFoldDB" id="A0A8C3JQX4"/>
<proteinExistence type="inferred from homology"/>
<evidence type="ECO:0000256" key="9">
    <source>
        <dbReference type="SAM" id="MobiDB-lite"/>
    </source>
</evidence>
<keyword evidence="7" id="KW-0863">Zinc-finger</keyword>
<keyword evidence="12" id="KW-1185">Reference proteome</keyword>
<reference evidence="11" key="2">
    <citation type="submission" date="2025-09" db="UniProtKB">
        <authorList>
            <consortium name="Ensembl"/>
        </authorList>
    </citation>
    <scope>IDENTIFICATION</scope>
</reference>
<evidence type="ECO:0000256" key="3">
    <source>
        <dbReference type="ARBA" id="ARBA00009131"/>
    </source>
</evidence>
<dbReference type="GO" id="GO:0060271">
    <property type="term" value="P:cilium assembly"/>
    <property type="evidence" value="ECO:0007669"/>
    <property type="project" value="TreeGrafter"/>
</dbReference>
<feature type="compositionally biased region" description="Basic residues" evidence="9">
    <location>
        <begin position="281"/>
        <end position="306"/>
    </location>
</feature>
<dbReference type="GO" id="GO:0005737">
    <property type="term" value="C:cytoplasm"/>
    <property type="evidence" value="ECO:0007669"/>
    <property type="project" value="TreeGrafter"/>
</dbReference>
<evidence type="ECO:0000256" key="2">
    <source>
        <dbReference type="ARBA" id="ARBA00004120"/>
    </source>
</evidence>
<dbReference type="InterPro" id="IPR032714">
    <property type="entry name" value="DZIP1_N"/>
</dbReference>
<dbReference type="PROSITE" id="PS50157">
    <property type="entry name" value="ZINC_FINGER_C2H2_2"/>
    <property type="match status" value="1"/>
</dbReference>
<feature type="region of interest" description="Disordered" evidence="9">
    <location>
        <begin position="273"/>
        <end position="312"/>
    </location>
</feature>
<dbReference type="GO" id="GO:0005814">
    <property type="term" value="C:centriole"/>
    <property type="evidence" value="ECO:0007669"/>
    <property type="project" value="UniProtKB-SubCell"/>
</dbReference>
<dbReference type="GO" id="GO:0008270">
    <property type="term" value="F:zinc ion binding"/>
    <property type="evidence" value="ECO:0007669"/>
    <property type="project" value="UniProtKB-KW"/>
</dbReference>
<dbReference type="PANTHER" id="PTHR21502">
    <property type="entry name" value="ZINC FINGER PROTEIN DZIP1"/>
    <property type="match status" value="1"/>
</dbReference>
<evidence type="ECO:0000256" key="8">
    <source>
        <dbReference type="SAM" id="Coils"/>
    </source>
</evidence>